<dbReference type="AlphaFoldDB" id="A0A6B0T3A0"/>
<gene>
    <name evidence="2" type="ORF">GRX01_06440</name>
</gene>
<evidence type="ECO:0000256" key="1">
    <source>
        <dbReference type="SAM" id="MobiDB-lite"/>
    </source>
</evidence>
<evidence type="ECO:0000313" key="3">
    <source>
        <dbReference type="Proteomes" id="UP000437065"/>
    </source>
</evidence>
<evidence type="ECO:0000313" key="2">
    <source>
        <dbReference type="EMBL" id="MXR40979.1"/>
    </source>
</evidence>
<dbReference type="EMBL" id="WUUS01000003">
    <property type="protein sequence ID" value="MXR40979.1"/>
    <property type="molecule type" value="Genomic_DNA"/>
</dbReference>
<name>A0A6B0T3A0_9EURY</name>
<feature type="region of interest" description="Disordered" evidence="1">
    <location>
        <begin position="271"/>
        <end position="302"/>
    </location>
</feature>
<proteinExistence type="predicted"/>
<accession>A0A6B0T3A0</accession>
<reference evidence="2 3" key="1">
    <citation type="submission" date="2019-12" db="EMBL/GenBank/DDBJ databases">
        <title>Isolation and characterization of three novel carbon monoxide-oxidizing members of Halobacteria from salione crusts and soils.</title>
        <authorList>
            <person name="Myers M.R."/>
            <person name="King G.M."/>
        </authorList>
    </citation>
    <scope>NUCLEOTIDE SEQUENCE [LARGE SCALE GENOMIC DNA]</scope>
    <source>
        <strain evidence="2 3">WSA2</strain>
    </source>
</reference>
<organism evidence="2 3">
    <name type="scientific">Halobaculum saliterrae</name>
    <dbReference type="NCBI Taxonomy" id="2073113"/>
    <lineage>
        <taxon>Archaea</taxon>
        <taxon>Methanobacteriati</taxon>
        <taxon>Methanobacteriota</taxon>
        <taxon>Stenosarchaea group</taxon>
        <taxon>Halobacteria</taxon>
        <taxon>Halobacteriales</taxon>
        <taxon>Haloferacaceae</taxon>
        <taxon>Halobaculum</taxon>
    </lineage>
</organism>
<dbReference type="RefSeq" id="WP_159664660.1">
    <property type="nucleotide sequence ID" value="NZ_WUUS01000003.1"/>
</dbReference>
<keyword evidence="3" id="KW-1185">Reference proteome</keyword>
<dbReference type="Proteomes" id="UP000437065">
    <property type="component" value="Unassembled WGS sequence"/>
</dbReference>
<comment type="caution">
    <text evidence="2">The sequence shown here is derived from an EMBL/GenBank/DDBJ whole genome shotgun (WGS) entry which is preliminary data.</text>
</comment>
<evidence type="ECO:0008006" key="4">
    <source>
        <dbReference type="Google" id="ProtNLM"/>
    </source>
</evidence>
<sequence length="302" mass="33545">MTEYGVVTRNAEETEWPDFDLAFYEVKDVTGRSAEPVETAVNMVSCFGDNAAAEANPELVPVDADGRSATRDLSYFDWAYVCPTHEEYRRGLLEIVEDCAAVNGDVRLDDVGFPREGFCRCDRCEGLFEASDHEEWADWRAEVITEFVAEATERIPGTAYLTLYPDPYPGHLYDRAGLDLDALAPHVDEFVVPLYDTHYATTYWLETIAKGFESRLADLNVTFSVELYAVNVDVDDLNHAAEVAAAYGEDVFFGYDASQSVAALRRMKADAREGRSYGGDDPEDVSEREDGGRGDATPDESA</sequence>
<dbReference type="Gene3D" id="3.20.20.80">
    <property type="entry name" value="Glycosidases"/>
    <property type="match status" value="1"/>
</dbReference>
<protein>
    <recommendedName>
        <fullName evidence="4">Glycoside hydrolase domain protein</fullName>
    </recommendedName>
</protein>
<dbReference type="OrthoDB" id="211843at2157"/>